<dbReference type="InterPro" id="IPR036869">
    <property type="entry name" value="J_dom_sf"/>
</dbReference>
<dbReference type="PANTHER" id="PTHR45090:SF3">
    <property type="entry name" value="OS09G0368800 PROTEIN"/>
    <property type="match status" value="1"/>
</dbReference>
<evidence type="ECO:0000313" key="2">
    <source>
        <dbReference type="EMBL" id="KAF5206440.1"/>
    </source>
</evidence>
<dbReference type="InterPro" id="IPR018253">
    <property type="entry name" value="DnaJ_domain_CS"/>
</dbReference>
<dbReference type="EMBL" id="JABWDY010002721">
    <property type="protein sequence ID" value="KAF5206440.1"/>
    <property type="molecule type" value="Genomic_DNA"/>
</dbReference>
<dbReference type="SUPFAM" id="SSF46565">
    <property type="entry name" value="Chaperone J-domain"/>
    <property type="match status" value="1"/>
</dbReference>
<proteinExistence type="predicted"/>
<evidence type="ECO:0000259" key="1">
    <source>
        <dbReference type="PROSITE" id="PS50076"/>
    </source>
</evidence>
<dbReference type="InterPro" id="IPR053232">
    <property type="entry name" value="DnaJ_C/III_chloroplastic"/>
</dbReference>
<organism evidence="2 3">
    <name type="scientific">Thalictrum thalictroides</name>
    <name type="common">Rue-anemone</name>
    <name type="synonym">Anemone thalictroides</name>
    <dbReference type="NCBI Taxonomy" id="46969"/>
    <lineage>
        <taxon>Eukaryota</taxon>
        <taxon>Viridiplantae</taxon>
        <taxon>Streptophyta</taxon>
        <taxon>Embryophyta</taxon>
        <taxon>Tracheophyta</taxon>
        <taxon>Spermatophyta</taxon>
        <taxon>Magnoliopsida</taxon>
        <taxon>Ranunculales</taxon>
        <taxon>Ranunculaceae</taxon>
        <taxon>Thalictroideae</taxon>
        <taxon>Thalictrum</taxon>
    </lineage>
</organism>
<reference evidence="2 3" key="1">
    <citation type="submission" date="2020-06" db="EMBL/GenBank/DDBJ databases">
        <title>Transcriptomic and genomic resources for Thalictrum thalictroides and T. hernandezii: Facilitating candidate gene discovery in an emerging model plant lineage.</title>
        <authorList>
            <person name="Arias T."/>
            <person name="Riano-Pachon D.M."/>
            <person name="Di Stilio V.S."/>
        </authorList>
    </citation>
    <scope>NUCLEOTIDE SEQUENCE [LARGE SCALE GENOMIC DNA]</scope>
    <source>
        <strain evidence="3">cv. WT478/WT964</strain>
        <tissue evidence="2">Leaves</tissue>
    </source>
</reference>
<dbReference type="AlphaFoldDB" id="A0A7J6XDC4"/>
<dbReference type="PROSITE" id="PS50076">
    <property type="entry name" value="DNAJ_2"/>
    <property type="match status" value="1"/>
</dbReference>
<comment type="caution">
    <text evidence="2">The sequence shown here is derived from an EMBL/GenBank/DDBJ whole genome shotgun (WGS) entry which is preliminary data.</text>
</comment>
<dbReference type="GO" id="GO:0009507">
    <property type="term" value="C:chloroplast"/>
    <property type="evidence" value="ECO:0007669"/>
    <property type="project" value="TreeGrafter"/>
</dbReference>
<dbReference type="OrthoDB" id="10250354at2759"/>
<evidence type="ECO:0000313" key="3">
    <source>
        <dbReference type="Proteomes" id="UP000554482"/>
    </source>
</evidence>
<dbReference type="SMART" id="SM00271">
    <property type="entry name" value="DnaJ"/>
    <property type="match status" value="1"/>
</dbReference>
<feature type="domain" description="J" evidence="1">
    <location>
        <begin position="20"/>
        <end position="88"/>
    </location>
</feature>
<dbReference type="Gene3D" id="1.10.287.110">
    <property type="entry name" value="DnaJ domain"/>
    <property type="match status" value="1"/>
</dbReference>
<accession>A0A7J6XDC4</accession>
<dbReference type="PANTHER" id="PTHR45090">
    <property type="entry name" value="CHAPERONE PROTEIN DNAJ 20 CHLOROPLASTIC"/>
    <property type="match status" value="1"/>
</dbReference>
<dbReference type="Proteomes" id="UP000554482">
    <property type="component" value="Unassembled WGS sequence"/>
</dbReference>
<dbReference type="CDD" id="cd06257">
    <property type="entry name" value="DnaJ"/>
    <property type="match status" value="1"/>
</dbReference>
<dbReference type="InterPro" id="IPR001623">
    <property type="entry name" value="DnaJ_domain"/>
</dbReference>
<gene>
    <name evidence="2" type="ORF">FRX31_003973</name>
</gene>
<name>A0A7J6XDC4_THATH</name>
<protein>
    <submittedName>
        <fullName evidence="2">Chaperone protein dnaj 20 protein</fullName>
    </submittedName>
</protein>
<sequence>MITKCSGCNIFATQKKKGTNLYKVLSLGSQNVGFDDIKKAYRSMARQYHPDVVPASRKEESTRRFVQLHKAYETLSDPILRQKYDYQLGTDDVLLHNEEQRNYCSNETWEYQLQGLKQRSQVRMKSNKRTHI</sequence>
<keyword evidence="3" id="KW-1185">Reference proteome</keyword>
<dbReference type="Pfam" id="PF00226">
    <property type="entry name" value="DnaJ"/>
    <property type="match status" value="1"/>
</dbReference>
<dbReference type="PROSITE" id="PS00636">
    <property type="entry name" value="DNAJ_1"/>
    <property type="match status" value="1"/>
</dbReference>
<dbReference type="PRINTS" id="PR00625">
    <property type="entry name" value="JDOMAIN"/>
</dbReference>